<evidence type="ECO:0000259" key="1">
    <source>
        <dbReference type="Pfam" id="PF00669"/>
    </source>
</evidence>
<dbReference type="SUPFAM" id="SSF64518">
    <property type="entry name" value="Phase 1 flagellin"/>
    <property type="match status" value="1"/>
</dbReference>
<protein>
    <submittedName>
        <fullName evidence="2">Flagellin domain protein</fullName>
    </submittedName>
</protein>
<dbReference type="NCBIfam" id="TIGR02550">
    <property type="entry name" value="flagell_flgL"/>
    <property type="match status" value="1"/>
</dbReference>
<dbReference type="PANTHER" id="PTHR42792">
    <property type="entry name" value="FLAGELLIN"/>
    <property type="match status" value="1"/>
</dbReference>
<sequence length="299" mass="30905">MRIDPTYTNSLVASLNSLSASQQKISQEMSTGLRLTSLGDDPLAAGQNETLTSAISQMDSFVKTVSNVSNRMQAADTALSSTVTALDNALSLATAGANSTLTSTQLKSLAESLTSIRDSVLSLANSSYQGNFLFAGTAISSQPFTLDDSTTPATVTYSGDDATQTVTSTTGQQLATSVPGSQLFGTGTANDVFAALNTLIADYQTGVAPTSATADLATLHDSLTNLSQQRSILDSSMSRLSAAGTYATNQETNLQVAQSTLISSNTASLATQLSAVTTQQSALRSTIAIVEKGSLFDYL</sequence>
<keyword evidence="2" id="KW-0966">Cell projection</keyword>
<dbReference type="HOGENOM" id="CLU_024437_2_2_0"/>
<keyword evidence="2" id="KW-0282">Flagellum</keyword>
<reference evidence="2 3" key="1">
    <citation type="journal article" date="2012" name="Stand. Genomic Sci.">
        <title>Complete genome sequence of Terriglobus saanensis type strain SP1PR4(T), an Acidobacteria from tundra soil.</title>
        <authorList>
            <person name="Rawat S.R."/>
            <person name="Mannisto M.K."/>
            <person name="Starovoytov V."/>
            <person name="Goodwin L."/>
            <person name="Nolan M."/>
            <person name="Hauser L."/>
            <person name="Land M."/>
            <person name="Davenport K.W."/>
            <person name="Woyke T."/>
            <person name="Haggblom M.M."/>
        </authorList>
    </citation>
    <scope>NUCLEOTIDE SEQUENCE</scope>
    <source>
        <strain evidence="3">ATCC BAA-1853 / DSM 23119 / SP1PR4</strain>
    </source>
</reference>
<dbReference type="Proteomes" id="UP000006844">
    <property type="component" value="Chromosome"/>
</dbReference>
<dbReference type="EMBL" id="CP002467">
    <property type="protein sequence ID" value="ADV82646.1"/>
    <property type="molecule type" value="Genomic_DNA"/>
</dbReference>
<dbReference type="Pfam" id="PF00669">
    <property type="entry name" value="Flagellin_N"/>
    <property type="match status" value="1"/>
</dbReference>
<dbReference type="GO" id="GO:0005198">
    <property type="term" value="F:structural molecule activity"/>
    <property type="evidence" value="ECO:0007669"/>
    <property type="project" value="InterPro"/>
</dbReference>
<dbReference type="STRING" id="401053.AciPR4_1840"/>
<dbReference type="OrthoDB" id="9758307at2"/>
<dbReference type="eggNOG" id="COG1344">
    <property type="taxonomic scope" value="Bacteria"/>
</dbReference>
<dbReference type="InterPro" id="IPR001029">
    <property type="entry name" value="Flagellin_N"/>
</dbReference>
<dbReference type="Gene3D" id="1.20.1330.10">
    <property type="entry name" value="f41 fragment of flagellin, N-terminal domain"/>
    <property type="match status" value="1"/>
</dbReference>
<dbReference type="KEGG" id="tsa:AciPR4_1840"/>
<feature type="domain" description="Flagellin N-terminal" evidence="1">
    <location>
        <begin position="9"/>
        <end position="137"/>
    </location>
</feature>
<dbReference type="RefSeq" id="WP_013568379.1">
    <property type="nucleotide sequence ID" value="NC_014963.1"/>
</dbReference>
<evidence type="ECO:0000313" key="3">
    <source>
        <dbReference type="Proteomes" id="UP000006844"/>
    </source>
</evidence>
<dbReference type="InterPro" id="IPR013384">
    <property type="entry name" value="Flagell_FlgL"/>
</dbReference>
<dbReference type="InterPro" id="IPR001492">
    <property type="entry name" value="Flagellin"/>
</dbReference>
<name>E8V5N7_TERSS</name>
<organism evidence="2 3">
    <name type="scientific">Terriglobus saanensis (strain ATCC BAA-1853 / DSM 23119 / SP1PR4)</name>
    <dbReference type="NCBI Taxonomy" id="401053"/>
    <lineage>
        <taxon>Bacteria</taxon>
        <taxon>Pseudomonadati</taxon>
        <taxon>Acidobacteriota</taxon>
        <taxon>Terriglobia</taxon>
        <taxon>Terriglobales</taxon>
        <taxon>Acidobacteriaceae</taxon>
        <taxon>Terriglobus</taxon>
    </lineage>
</organism>
<proteinExistence type="predicted"/>
<evidence type="ECO:0000313" key="2">
    <source>
        <dbReference type="EMBL" id="ADV82646.1"/>
    </source>
</evidence>
<gene>
    <name evidence="2" type="ordered locus">AciPR4_1840</name>
</gene>
<dbReference type="GO" id="GO:0009424">
    <property type="term" value="C:bacterial-type flagellum hook"/>
    <property type="evidence" value="ECO:0007669"/>
    <property type="project" value="InterPro"/>
</dbReference>
<dbReference type="AlphaFoldDB" id="E8V5N7"/>
<keyword evidence="2" id="KW-0969">Cilium</keyword>
<keyword evidence="3" id="KW-1185">Reference proteome</keyword>
<dbReference type="GO" id="GO:0071973">
    <property type="term" value="P:bacterial-type flagellum-dependent cell motility"/>
    <property type="evidence" value="ECO:0007669"/>
    <property type="project" value="InterPro"/>
</dbReference>
<accession>E8V5N7</accession>
<dbReference type="PANTHER" id="PTHR42792:SF1">
    <property type="entry name" value="FLAGELLAR HOOK-ASSOCIATED PROTEIN 3"/>
    <property type="match status" value="1"/>
</dbReference>